<keyword evidence="4" id="KW-1185">Reference proteome</keyword>
<feature type="signal peptide" evidence="2">
    <location>
        <begin position="1"/>
        <end position="26"/>
    </location>
</feature>
<dbReference type="RefSeq" id="WP_146563307.1">
    <property type="nucleotide sequence ID" value="NZ_SIHJ01000001.1"/>
</dbReference>
<proteinExistence type="predicted"/>
<dbReference type="Gene3D" id="1.25.40.10">
    <property type="entry name" value="Tetratricopeptide repeat domain"/>
    <property type="match status" value="1"/>
</dbReference>
<feature type="region of interest" description="Disordered" evidence="1">
    <location>
        <begin position="959"/>
        <end position="1003"/>
    </location>
</feature>
<organism evidence="3 4">
    <name type="scientific">Posidoniimonas corsicana</name>
    <dbReference type="NCBI Taxonomy" id="1938618"/>
    <lineage>
        <taxon>Bacteria</taxon>
        <taxon>Pseudomonadati</taxon>
        <taxon>Planctomycetota</taxon>
        <taxon>Planctomycetia</taxon>
        <taxon>Pirellulales</taxon>
        <taxon>Lacipirellulaceae</taxon>
        <taxon>Posidoniimonas</taxon>
    </lineage>
</organism>
<dbReference type="EMBL" id="SIHJ01000001">
    <property type="protein sequence ID" value="TWT36419.1"/>
    <property type="molecule type" value="Genomic_DNA"/>
</dbReference>
<evidence type="ECO:0008006" key="5">
    <source>
        <dbReference type="Google" id="ProtNLM"/>
    </source>
</evidence>
<dbReference type="Proteomes" id="UP000316714">
    <property type="component" value="Unassembled WGS sequence"/>
</dbReference>
<protein>
    <recommendedName>
        <fullName evidence="5">Tetratricopeptide repeat protein</fullName>
    </recommendedName>
</protein>
<feature type="chain" id="PRO_5022763285" description="Tetratricopeptide repeat protein" evidence="2">
    <location>
        <begin position="27"/>
        <end position="1003"/>
    </location>
</feature>
<keyword evidence="2" id="KW-0732">Signal</keyword>
<dbReference type="OrthoDB" id="213842at2"/>
<comment type="caution">
    <text evidence="3">The sequence shown here is derived from an EMBL/GenBank/DDBJ whole genome shotgun (WGS) entry which is preliminary data.</text>
</comment>
<dbReference type="InterPro" id="IPR011990">
    <property type="entry name" value="TPR-like_helical_dom_sf"/>
</dbReference>
<feature type="compositionally biased region" description="Polar residues" evidence="1">
    <location>
        <begin position="970"/>
        <end position="979"/>
    </location>
</feature>
<evidence type="ECO:0000256" key="2">
    <source>
        <dbReference type="SAM" id="SignalP"/>
    </source>
</evidence>
<evidence type="ECO:0000313" key="3">
    <source>
        <dbReference type="EMBL" id="TWT36419.1"/>
    </source>
</evidence>
<accession>A0A5C5VEU6</accession>
<name>A0A5C5VEU6_9BACT</name>
<sequence precursor="true">MSHRCWVLVSLAVCSVLVVPAGPACADLPDDRVVAVRRTPIDRPAESRAGKSLFRDSLYNELARQTVLLSAREEFGLATRDGSFFEEAKSDSPRTFGAWIDLWIGDAAELSVQQGGAEVLRETLPVEYEKVRTYLTLAVELEELSRGPVAEMLAEAGYQRRPNQVVDSAPLPDGAAEALLQMNHLSQWRGLRLVHGAIRESGESPERLAALAQGYANLSQLYTPLLDLRTNACRARSLLYSQRLAARWPDSTHGKWRRAYALVMIGIVQSGHETAREIERAERADDDPPPWAPMLEEYRKYNTAALRDRFRDVESPLSSLAGALWCRAVQQHDCEGLTLQACREQLSVHPDGLWMMDVLYEESGVGFNHQVTAIMPAVHSQQIARWMPELPDLPEAVAQMVRDTDEAAVDLPVPSIANELIRAGRDDPGEPSLAVLGRGVEAWAALHAARRGQFVKHSLGMDASYEMAALEPVIAGYPLAPLIRTLAEPPGSPAADYADGLSDFVMVDGAGLGALYSIVYRLPNNVRLENMNVGRLKRMLRACRIQVEPDLHRTMTKRYSSKPKMLIYFSEQLSDVSRDSPVLISTNVRCRWDLFKNKLDKLHQQYPDYPSLNLAIAKGWLAHGDRGRAIEFYEKYTAQAPDPVALRSLAHAYFQEGDEDMWLATMNRIFQHEDYGLRHARAATAIAATLMHQGKHEEALPWAERGASSGASDTIAVHCDCLTVLGRHGEAEEQAIYNTQRYGMNYGHDDWYDWCAENGRGDLEGAWALKQRRLARHRPPDDRDHAFANTLHQLVTDRHAEARDTLAARLAEKFSPFDSIALAMLHDQLGEAEQRDAVLQKMIDLDPASLTNASPYFLDLAPILKEAADSGDVDHDRVAAAVKKYQEKSNVNLTGTYGLIVGWFLHNRDRDAEAIEHWKPAARYSKPNWERILAWKFLRGAGVDPTQIEGRYYRNQFWRPDAPAEDNSNEEAGQSISDEPQTDGGGRSGAAAESADAEARQAE</sequence>
<dbReference type="AlphaFoldDB" id="A0A5C5VEU6"/>
<evidence type="ECO:0000256" key="1">
    <source>
        <dbReference type="SAM" id="MobiDB-lite"/>
    </source>
</evidence>
<evidence type="ECO:0000313" key="4">
    <source>
        <dbReference type="Proteomes" id="UP000316714"/>
    </source>
</evidence>
<gene>
    <name evidence="3" type="ORF">KOR34_13240</name>
</gene>
<dbReference type="SUPFAM" id="SSF48452">
    <property type="entry name" value="TPR-like"/>
    <property type="match status" value="1"/>
</dbReference>
<reference evidence="3 4" key="1">
    <citation type="submission" date="2019-02" db="EMBL/GenBank/DDBJ databases">
        <title>Deep-cultivation of Planctomycetes and their phenomic and genomic characterization uncovers novel biology.</title>
        <authorList>
            <person name="Wiegand S."/>
            <person name="Jogler M."/>
            <person name="Boedeker C."/>
            <person name="Pinto D."/>
            <person name="Vollmers J."/>
            <person name="Rivas-Marin E."/>
            <person name="Kohn T."/>
            <person name="Peeters S.H."/>
            <person name="Heuer A."/>
            <person name="Rast P."/>
            <person name="Oberbeckmann S."/>
            <person name="Bunk B."/>
            <person name="Jeske O."/>
            <person name="Meyerdierks A."/>
            <person name="Storesund J.E."/>
            <person name="Kallscheuer N."/>
            <person name="Luecker S."/>
            <person name="Lage O.M."/>
            <person name="Pohl T."/>
            <person name="Merkel B.J."/>
            <person name="Hornburger P."/>
            <person name="Mueller R.-W."/>
            <person name="Bruemmer F."/>
            <person name="Labrenz M."/>
            <person name="Spormann A.M."/>
            <person name="Op Den Camp H."/>
            <person name="Overmann J."/>
            <person name="Amann R."/>
            <person name="Jetten M.S.M."/>
            <person name="Mascher T."/>
            <person name="Medema M.H."/>
            <person name="Devos D.P."/>
            <person name="Kaster A.-K."/>
            <person name="Ovreas L."/>
            <person name="Rohde M."/>
            <person name="Galperin M.Y."/>
            <person name="Jogler C."/>
        </authorList>
    </citation>
    <scope>NUCLEOTIDE SEQUENCE [LARGE SCALE GENOMIC DNA]</scope>
    <source>
        <strain evidence="3 4">KOR34</strain>
    </source>
</reference>